<dbReference type="InterPro" id="IPR002110">
    <property type="entry name" value="Ankyrin_rpt"/>
</dbReference>
<dbReference type="SUPFAM" id="SSF47986">
    <property type="entry name" value="DEATH domain"/>
    <property type="match status" value="3"/>
</dbReference>
<feature type="domain" description="Death" evidence="10">
    <location>
        <begin position="602"/>
        <end position="699"/>
    </location>
</feature>
<dbReference type="SMART" id="SM00369">
    <property type="entry name" value="LRR_TYP"/>
    <property type="match status" value="7"/>
</dbReference>
<evidence type="ECO:0000256" key="9">
    <source>
        <dbReference type="SAM" id="MobiDB-lite"/>
    </source>
</evidence>
<dbReference type="SUPFAM" id="SSF48403">
    <property type="entry name" value="Ankyrin repeat"/>
    <property type="match status" value="1"/>
</dbReference>
<evidence type="ECO:0000256" key="8">
    <source>
        <dbReference type="ARBA" id="ARBA00032455"/>
    </source>
</evidence>
<accession>A0A8K0A1X4</accession>
<dbReference type="Pfam" id="PF13553">
    <property type="entry name" value="FIIND"/>
    <property type="match status" value="1"/>
</dbReference>
<dbReference type="SMART" id="SM00005">
    <property type="entry name" value="DEATH"/>
    <property type="match status" value="3"/>
</dbReference>
<dbReference type="Pfam" id="PF12796">
    <property type="entry name" value="Ank_2"/>
    <property type="match status" value="1"/>
</dbReference>
<feature type="domain" description="Death" evidence="10">
    <location>
        <begin position="998"/>
        <end position="1092"/>
    </location>
</feature>
<dbReference type="InterPro" id="IPR032675">
    <property type="entry name" value="LRR_dom_sf"/>
</dbReference>
<dbReference type="Proteomes" id="UP000838412">
    <property type="component" value="Chromosome 5"/>
</dbReference>
<keyword evidence="12" id="KW-1185">Reference proteome</keyword>
<organism evidence="11 12">
    <name type="scientific">Branchiostoma lanceolatum</name>
    <name type="common">Common lancelet</name>
    <name type="synonym">Amphioxus lanceolatum</name>
    <dbReference type="NCBI Taxonomy" id="7740"/>
    <lineage>
        <taxon>Eukaryota</taxon>
        <taxon>Metazoa</taxon>
        <taxon>Chordata</taxon>
        <taxon>Cephalochordata</taxon>
        <taxon>Leptocardii</taxon>
        <taxon>Amphioxiformes</taxon>
        <taxon>Branchiostomatidae</taxon>
        <taxon>Branchiostoma</taxon>
    </lineage>
</organism>
<dbReference type="OrthoDB" id="10041200at2759"/>
<keyword evidence="2" id="KW-0963">Cytoplasm</keyword>
<dbReference type="GO" id="GO:0007165">
    <property type="term" value="P:signal transduction"/>
    <property type="evidence" value="ECO:0007669"/>
    <property type="project" value="InterPro"/>
</dbReference>
<dbReference type="Gene3D" id="3.80.10.10">
    <property type="entry name" value="Ribonuclease Inhibitor"/>
    <property type="match status" value="2"/>
</dbReference>
<evidence type="ECO:0000256" key="3">
    <source>
        <dbReference type="ARBA" id="ARBA00022614"/>
    </source>
</evidence>
<dbReference type="SMART" id="SM00364">
    <property type="entry name" value="LRR_BAC"/>
    <property type="match status" value="5"/>
</dbReference>
<dbReference type="Gene3D" id="1.25.40.20">
    <property type="entry name" value="Ankyrin repeat-containing domain"/>
    <property type="match status" value="1"/>
</dbReference>
<evidence type="ECO:0000256" key="7">
    <source>
        <dbReference type="ARBA" id="ARBA00029998"/>
    </source>
</evidence>
<dbReference type="Gene3D" id="1.10.533.10">
    <property type="entry name" value="Death Domain, Fas"/>
    <property type="match status" value="3"/>
</dbReference>
<comment type="subcellular location">
    <subcellularLocation>
        <location evidence="1">Cytoplasm</location>
        <location evidence="1">Cytosol</location>
    </subcellularLocation>
</comment>
<keyword evidence="3" id="KW-0433">Leucine-rich repeat</keyword>
<keyword evidence="4" id="KW-0677">Repeat</keyword>
<dbReference type="AlphaFoldDB" id="A0A8K0A1X4"/>
<name>A0A8K0A1X4_BRALA</name>
<dbReference type="GO" id="GO:0005829">
    <property type="term" value="C:cytosol"/>
    <property type="evidence" value="ECO:0007669"/>
    <property type="project" value="UniProtKB-SubCell"/>
</dbReference>
<evidence type="ECO:0000256" key="5">
    <source>
        <dbReference type="ARBA" id="ARBA00023907"/>
    </source>
</evidence>
<dbReference type="InterPro" id="IPR050216">
    <property type="entry name" value="LRR_domain-containing"/>
</dbReference>
<evidence type="ECO:0000256" key="4">
    <source>
        <dbReference type="ARBA" id="ARBA00022737"/>
    </source>
</evidence>
<dbReference type="CDD" id="cd01670">
    <property type="entry name" value="Death"/>
    <property type="match status" value="2"/>
</dbReference>
<sequence>MEEKEKELRDAAGRGDEVRVQQLLAEGVSVNAEDSEVGTALHLASEKGHTGTVQALLTAGANVEARDKLNWTPLHEAADRGHPECVKVLLKAGANTVIRTGLKKTAEELAEQEDVLEVFELFKGKTSALTMVEAYHCRLTSIPEEIGQLQKLRELRLDNNMLTQLPQAITTLPNLQYIDLSWNKIDTLPDGFSRLQLRQLYLLSNRFKEIPEEVCSLLQLDTFSVSYNPLKCLPDKISQLRGLRTMYMSRCQFDEFPRQVLQLEGLERLYMGNWAGEGNPSPVPEDIGRLRNLQVLGLRDGDLESLPDGVGELLQLTDLDVALNRFTSVPEQITNLSSIRKLDLSKNRISHLPLTLKRLAQLEDMDISGNPLIYPPPDVCKKGTAAIMEFLRREIKNNEERELRKHVYRFSRNVTEAHEVKALSGALGLTSDQITKILDNDSNDPSLQAHKALLMWIETYQEASMAKLQQELSDFSMDRLAEEAGRFKAERLKPPADTSGGPPTKQSTVEGSSRVGHQEGQQTKEKIRQAEQKLVQMQHHSEIQQAMVSSLRAEVTRLMEKDERAQKVLLDHKQEVQQLQEANVAMASQVDNLLQDNEKIRSQVVLLGGEQHESEMLTKLSCRLGSDWRRLGAKLGIPEPRLDNIQQAGYNNAIQRACKVLAVWMCGGEHGLPHDLKQLETVLVDMDRADLLDIVRTAYQNYIKEMSEVKVEPEASAEEEGVTIWSVELPGRGKYVCKHTDLGVVTPCPVQLTYRTVNPSEHWPENEDWELIGPLFHIKCNHGDDVPVELLLPHILDLSQEDGSALTSDEAKAAHVLAGNTTLHPANVTPTHFITRHQKGSLWAAVLRKLRALSVNRRGLFTLFKTSQTPHGVDIKAHIVSNTKGIMETLQEDLSKLHPMFYPWDSIPCSFRPHQVYCLLASVENGTLAHAEPRPPGGLKYEGTLDRDRIYPSFHMTVQKPSPGTKHPQHLRITLQLYPQAEDSNVVCSCTRYLDDGAAIEQRRSDDVSEHFYFIKENVSVHWRDLAHLLRITRADIDAIQYKPANRDAKDCCMDMLEEWQRRRGDAATLQVLLQALTEAGLQDIVDQLSTM</sequence>
<dbReference type="InterPro" id="IPR055414">
    <property type="entry name" value="LRR_R13L4/SHOC2-like"/>
</dbReference>
<dbReference type="Pfam" id="PF13855">
    <property type="entry name" value="LRR_8"/>
    <property type="match status" value="1"/>
</dbReference>
<evidence type="ECO:0000256" key="1">
    <source>
        <dbReference type="ARBA" id="ARBA00004514"/>
    </source>
</evidence>
<dbReference type="EMBL" id="OV696690">
    <property type="protein sequence ID" value="CAH1266411.1"/>
    <property type="molecule type" value="Genomic_DNA"/>
</dbReference>
<evidence type="ECO:0000259" key="10">
    <source>
        <dbReference type="SMART" id="SM00005"/>
    </source>
</evidence>
<evidence type="ECO:0000313" key="11">
    <source>
        <dbReference type="EMBL" id="CAH1266411.1"/>
    </source>
</evidence>
<dbReference type="InterPro" id="IPR011029">
    <property type="entry name" value="DEATH-like_dom_sf"/>
</dbReference>
<dbReference type="InterPro" id="IPR025307">
    <property type="entry name" value="FIIND_dom"/>
</dbReference>
<gene>
    <name evidence="11" type="primary">LRRIQ4</name>
    <name evidence="11" type="ORF">BLAG_LOCUS20013</name>
</gene>
<evidence type="ECO:0000313" key="12">
    <source>
        <dbReference type="Proteomes" id="UP000838412"/>
    </source>
</evidence>
<dbReference type="Pfam" id="PF00531">
    <property type="entry name" value="Death"/>
    <property type="match status" value="2"/>
</dbReference>
<proteinExistence type="predicted"/>
<evidence type="ECO:0000256" key="6">
    <source>
        <dbReference type="ARBA" id="ARBA00029588"/>
    </source>
</evidence>
<evidence type="ECO:0000256" key="2">
    <source>
        <dbReference type="ARBA" id="ARBA00022490"/>
    </source>
</evidence>
<dbReference type="SUPFAM" id="SSF52058">
    <property type="entry name" value="L domain-like"/>
    <property type="match status" value="1"/>
</dbReference>
<dbReference type="PANTHER" id="PTHR48051:SF54">
    <property type="entry name" value="LEUCINE-RICH REPEAT-CONTAINING PROTEIN"/>
    <property type="match status" value="1"/>
</dbReference>
<dbReference type="PANTHER" id="PTHR48051">
    <property type="match status" value="1"/>
</dbReference>
<feature type="domain" description="Death" evidence="10">
    <location>
        <begin position="393"/>
        <end position="488"/>
    </location>
</feature>
<dbReference type="InterPro" id="IPR000488">
    <property type="entry name" value="Death_dom"/>
</dbReference>
<dbReference type="InterPro" id="IPR036770">
    <property type="entry name" value="Ankyrin_rpt-contain_sf"/>
</dbReference>
<dbReference type="InterPro" id="IPR001611">
    <property type="entry name" value="Leu-rich_rpt"/>
</dbReference>
<dbReference type="Pfam" id="PF23598">
    <property type="entry name" value="LRR_14"/>
    <property type="match status" value="1"/>
</dbReference>
<reference evidence="11" key="1">
    <citation type="submission" date="2022-01" db="EMBL/GenBank/DDBJ databases">
        <authorList>
            <person name="Braso-Vives M."/>
        </authorList>
    </citation>
    <scope>NUCLEOTIDE SEQUENCE</scope>
</reference>
<dbReference type="SMART" id="SM00248">
    <property type="entry name" value="ANK"/>
    <property type="match status" value="2"/>
</dbReference>
<dbReference type="InterPro" id="IPR003591">
    <property type="entry name" value="Leu-rich_rpt_typical-subtyp"/>
</dbReference>
<feature type="region of interest" description="Disordered" evidence="9">
    <location>
        <begin position="487"/>
        <end position="526"/>
    </location>
</feature>
<protein>
    <recommendedName>
        <fullName evidence="5">Leucine-rich repeat protein SHOC-2</fullName>
    </recommendedName>
    <alternativeName>
        <fullName evidence="8">Protein soc-2 homolog</fullName>
    </alternativeName>
    <alternativeName>
        <fullName evidence="6 7">protein Sur-8 homolog</fullName>
    </alternativeName>
</protein>